<evidence type="ECO:0000313" key="14">
    <source>
        <dbReference type="Proteomes" id="UP000007875"/>
    </source>
</evidence>
<dbReference type="GeneTree" id="ENSGT00940000157223"/>
<dbReference type="eggNOG" id="KOG4598">
    <property type="taxonomic scope" value="Eukaryota"/>
</dbReference>
<evidence type="ECO:0000256" key="3">
    <source>
        <dbReference type="ARBA" id="ARBA00022670"/>
    </source>
</evidence>
<dbReference type="OMA" id="ERNTCKX"/>
<keyword evidence="14" id="KW-1185">Reference proteome</keyword>
<evidence type="ECO:0000256" key="5">
    <source>
        <dbReference type="ARBA" id="ARBA00022801"/>
    </source>
</evidence>
<reference evidence="13" key="3">
    <citation type="submission" date="2025-09" db="UniProtKB">
        <authorList>
            <consortium name="Ensembl"/>
        </authorList>
    </citation>
    <scope>IDENTIFICATION</scope>
</reference>
<keyword evidence="3" id="KW-0645">Protease</keyword>
<feature type="compositionally biased region" description="Acidic residues" evidence="11">
    <location>
        <begin position="272"/>
        <end position="285"/>
    </location>
</feature>
<evidence type="ECO:0000256" key="9">
    <source>
        <dbReference type="ARBA" id="ARBA00030277"/>
    </source>
</evidence>
<dbReference type="InParanoid" id="H2YIV5"/>
<keyword evidence="4" id="KW-0833">Ubl conjugation pathway</keyword>
<dbReference type="InterPro" id="IPR038765">
    <property type="entry name" value="Papain-like_cys_pep_sf"/>
</dbReference>
<dbReference type="CDD" id="cd02659">
    <property type="entry name" value="peptidase_C19C"/>
    <property type="match status" value="1"/>
</dbReference>
<dbReference type="PROSITE" id="PS00973">
    <property type="entry name" value="USP_2"/>
    <property type="match status" value="1"/>
</dbReference>
<dbReference type="Ensembl" id="ENSCSAVT00000005325.1">
    <property type="protein sequence ID" value="ENSCSAVP00000005254.1"/>
    <property type="gene ID" value="ENSCSAVG00000003131.1"/>
</dbReference>
<dbReference type="PANTHER" id="PTHR24006:SF702">
    <property type="entry name" value="UBIQUITIN CARBOXYL-TERMINAL HYDROLASE 47"/>
    <property type="match status" value="1"/>
</dbReference>
<evidence type="ECO:0000256" key="2">
    <source>
        <dbReference type="ARBA" id="ARBA00012759"/>
    </source>
</evidence>
<comment type="catalytic activity">
    <reaction evidence="1">
        <text>Thiol-dependent hydrolysis of ester, thioester, amide, peptide and isopeptide bonds formed by the C-terminal Gly of ubiquitin (a 76-residue protein attached to proteins as an intracellular targeting signal).</text>
        <dbReference type="EC" id="3.4.19.12"/>
    </reaction>
</comment>
<dbReference type="HOGENOM" id="CLU_002928_0_0_1"/>
<dbReference type="PROSITE" id="PS00972">
    <property type="entry name" value="USP_1"/>
    <property type="match status" value="1"/>
</dbReference>
<evidence type="ECO:0000259" key="12">
    <source>
        <dbReference type="PROSITE" id="PS50235"/>
    </source>
</evidence>
<feature type="domain" description="USP" evidence="12">
    <location>
        <begin position="2"/>
        <end position="382"/>
    </location>
</feature>
<dbReference type="PROSITE" id="PS50235">
    <property type="entry name" value="USP_3"/>
    <property type="match status" value="1"/>
</dbReference>
<organism evidence="13 14">
    <name type="scientific">Ciona savignyi</name>
    <name type="common">Pacific transparent sea squirt</name>
    <dbReference type="NCBI Taxonomy" id="51511"/>
    <lineage>
        <taxon>Eukaryota</taxon>
        <taxon>Metazoa</taxon>
        <taxon>Chordata</taxon>
        <taxon>Tunicata</taxon>
        <taxon>Ascidiacea</taxon>
        <taxon>Phlebobranchia</taxon>
        <taxon>Cionidae</taxon>
        <taxon>Ciona</taxon>
    </lineage>
</organism>
<proteinExistence type="predicted"/>
<dbReference type="PANTHER" id="PTHR24006">
    <property type="entry name" value="UBIQUITIN CARBOXYL-TERMINAL HYDROLASE"/>
    <property type="match status" value="1"/>
</dbReference>
<evidence type="ECO:0000313" key="13">
    <source>
        <dbReference type="Ensembl" id="ENSCSAVP00000005254.1"/>
    </source>
</evidence>
<evidence type="ECO:0000256" key="4">
    <source>
        <dbReference type="ARBA" id="ARBA00022786"/>
    </source>
</evidence>
<dbReference type="GO" id="GO:0006508">
    <property type="term" value="P:proteolysis"/>
    <property type="evidence" value="ECO:0007669"/>
    <property type="project" value="UniProtKB-KW"/>
</dbReference>
<reference evidence="13" key="2">
    <citation type="submission" date="2025-08" db="UniProtKB">
        <authorList>
            <consortium name="Ensembl"/>
        </authorList>
    </citation>
    <scope>IDENTIFICATION</scope>
</reference>
<dbReference type="STRING" id="51511.ENSCSAVP00000005254"/>
<dbReference type="GO" id="GO:0005634">
    <property type="term" value="C:nucleus"/>
    <property type="evidence" value="ECO:0007669"/>
    <property type="project" value="TreeGrafter"/>
</dbReference>
<dbReference type="InterPro" id="IPR001394">
    <property type="entry name" value="Peptidase_C19_UCH"/>
</dbReference>
<dbReference type="SUPFAM" id="SSF54001">
    <property type="entry name" value="Cysteine proteinases"/>
    <property type="match status" value="1"/>
</dbReference>
<dbReference type="Gene3D" id="3.90.70.10">
    <property type="entry name" value="Cysteine proteinases"/>
    <property type="match status" value="1"/>
</dbReference>
<dbReference type="InterPro" id="IPR050164">
    <property type="entry name" value="Peptidase_C19"/>
</dbReference>
<dbReference type="InterPro" id="IPR018200">
    <property type="entry name" value="USP_CS"/>
</dbReference>
<evidence type="ECO:0000256" key="6">
    <source>
        <dbReference type="ARBA" id="ARBA00022807"/>
    </source>
</evidence>
<accession>H2YIV5</accession>
<dbReference type="AlphaFoldDB" id="H2YIV5"/>
<sequence>FVGLVNQAMTCYLNSLIQTLYMTPEFRNAMYKWECDRNEDTTNSIHYQLQHLFLLMQTSNKESVETTGLTRSFGWDSSEAWQQHDIQELCRVMFDALEKTFQGTDQSDLIKRLYEGSMKDYVQCCECDHESARNDTFLDVPITIRPFGATTSYKSVMEGLNAFVEPETLDESNQYYCEKCAKKCDAKKGLKFIKFPYLLTLQLKRFDFDYSTMHRIKLNDCMQFPQILNLNSFTEETSKQGDEEDTSSHDSGHDRDRNLPSSSTVDGMNDGSSEEEASSVDEGIDFESQRSNRRTRRDRPYVYELFSIMIHSGSAAGGHYYAYIKSFENNRWYSFNDQIVSPITKLDIEKTFGGVSYPRTSTSYYSTFSSSTNAYMLMYRQINHQRNAMFTETEDLPSHIQDLIRREEEEEKFRIMKIEQERNMCSIRLFCRHPSLLKHLIRPIVDETFEFHKDATLPEAVKQAHMQLKLRSDIIPVERCRLVKYDHMNDVLDRSYDIDSDDGGKTLRGPRNSFLFDLILETREEDEKFEKYEAGGLTLKVFLADPEIMGLRDQVTMRATEKQTVGEMKLNIAEKLNLPLDLMFIAREQYAADCRLLTDDGKTLKNDGFYRSAKVCVASSEPLKMEDTRLWQILDIDQSNLLTISIVLPPVDSERSSLSTSCSTLGSTDTICHPVDGSNDELSPAEVVRKSVELNQAEVVAPCHCHKPLATAAPKFGAGKCYPGHAVPCASVENTMDYTKALMYADNTSDGMQSSEHKCDVDGTGDGPTVGLNKQRQSPIVTNEPVKSVMWNDNVSVAPASVGDNSDSILDSISRTRRERTISCSSAASDGWGISSEIAQKQYFFRVQEVVQFDYEENKPCKELHVEMDKRMPLLSLKRHLAHFVGTATRRFVVYRKFASGQENEMSQLTEDFRTMPNSTQFVVKLGRALRKDEYRCKLYQLKLDEEETAKPLMNWVIQRGVTVGEARKLLCEDISEQCDIHTQAGETFLIRIRKKMWKTPAQVYLESDKFGTNISLYGTLEFFVEFLDKAEPKTSANQLVLLCRRWRPSQLKFDDFQEVVLKEDTSSSSSYMGYNADHLIKQLEIMTGIPSENLQLAKGRGMFPFRISVLDADTNLDWVPSTTTSHTYSMHLTEDGTVIFYKDKTEELKEISEDERKSITDEEMKSDSTVSTATKLVSYRREKALKIYTPASRRDTTTE</sequence>
<dbReference type="InterPro" id="IPR045578">
    <property type="entry name" value="USP47_C"/>
</dbReference>
<keyword evidence="5" id="KW-0378">Hydrolase</keyword>
<evidence type="ECO:0000256" key="11">
    <source>
        <dbReference type="SAM" id="MobiDB-lite"/>
    </source>
</evidence>
<feature type="region of interest" description="Disordered" evidence="11">
    <location>
        <begin position="235"/>
        <end position="293"/>
    </location>
</feature>
<reference evidence="14" key="1">
    <citation type="submission" date="2003-08" db="EMBL/GenBank/DDBJ databases">
        <authorList>
            <person name="Birren B."/>
            <person name="Nusbaum C."/>
            <person name="Abebe A."/>
            <person name="Abouelleil A."/>
            <person name="Adekoya E."/>
            <person name="Ait-zahra M."/>
            <person name="Allen N."/>
            <person name="Allen T."/>
            <person name="An P."/>
            <person name="Anderson M."/>
            <person name="Anderson S."/>
            <person name="Arachchi H."/>
            <person name="Armbruster J."/>
            <person name="Bachantsang P."/>
            <person name="Baldwin J."/>
            <person name="Barry A."/>
            <person name="Bayul T."/>
            <person name="Blitshsteyn B."/>
            <person name="Bloom T."/>
            <person name="Blye J."/>
            <person name="Boguslavskiy L."/>
            <person name="Borowsky M."/>
            <person name="Boukhgalter B."/>
            <person name="Brunache A."/>
            <person name="Butler J."/>
            <person name="Calixte N."/>
            <person name="Calvo S."/>
            <person name="Camarata J."/>
            <person name="Campo K."/>
            <person name="Chang J."/>
            <person name="Cheshatsang Y."/>
            <person name="Citroen M."/>
            <person name="Collymore A."/>
            <person name="Considine T."/>
            <person name="Cook A."/>
            <person name="Cooke P."/>
            <person name="Corum B."/>
            <person name="Cuomo C."/>
            <person name="David R."/>
            <person name="Dawoe T."/>
            <person name="Degray S."/>
            <person name="Dodge S."/>
            <person name="Dooley K."/>
            <person name="Dorje P."/>
            <person name="Dorjee K."/>
            <person name="Dorris L."/>
            <person name="Duffey N."/>
            <person name="Dupes A."/>
            <person name="Elkins T."/>
            <person name="Engels R."/>
            <person name="Erickson J."/>
            <person name="Farina A."/>
            <person name="Faro S."/>
            <person name="Ferreira P."/>
            <person name="Fischer H."/>
            <person name="Fitzgerald M."/>
            <person name="Foley K."/>
            <person name="Gage D."/>
            <person name="Galagan J."/>
            <person name="Gearin G."/>
            <person name="Gnerre S."/>
            <person name="Gnirke A."/>
            <person name="Goyette A."/>
            <person name="Graham J."/>
            <person name="Grandbois E."/>
            <person name="Gyaltsen K."/>
            <person name="Hafez N."/>
            <person name="Hagopian D."/>
            <person name="Hagos B."/>
            <person name="Hall J."/>
            <person name="Hatcher B."/>
            <person name="Heller A."/>
            <person name="Higgins H."/>
            <person name="Honan T."/>
            <person name="Horn A."/>
            <person name="Houde N."/>
            <person name="Hughes L."/>
            <person name="Hulme W."/>
            <person name="Husby E."/>
            <person name="Iliev I."/>
            <person name="Jaffe D."/>
            <person name="Jones C."/>
            <person name="Kamal M."/>
            <person name="Kamat A."/>
            <person name="Kamvysselis M."/>
            <person name="Karlsson E."/>
            <person name="Kells C."/>
            <person name="Kieu A."/>
            <person name="Kisner P."/>
            <person name="Kodira C."/>
            <person name="Kulbokas E."/>
            <person name="Labutti K."/>
            <person name="Lama D."/>
            <person name="Landers T."/>
            <person name="Leger J."/>
            <person name="Levine S."/>
            <person name="Lewis D."/>
            <person name="Lewis T."/>
            <person name="Lindblad-toh K."/>
            <person name="Liu X."/>
            <person name="Lokyitsang T."/>
            <person name="Lokyitsang Y."/>
            <person name="Lucien O."/>
            <person name="Lui A."/>
            <person name="Ma L.J."/>
            <person name="Mabbitt R."/>
            <person name="Macdonald J."/>
            <person name="Maclean C."/>
            <person name="Major J."/>
            <person name="Manning J."/>
            <person name="Marabella R."/>
            <person name="Maru K."/>
            <person name="Matthews C."/>
            <person name="Mauceli E."/>
            <person name="Mccarthy M."/>
            <person name="Mcdonough S."/>
            <person name="Mcghee T."/>
            <person name="Meldrim J."/>
            <person name="Meneus L."/>
            <person name="Mesirov J."/>
            <person name="Mihalev A."/>
            <person name="Mihova T."/>
            <person name="Mikkelsen T."/>
            <person name="Mlenga V."/>
            <person name="Moru K."/>
            <person name="Mozes J."/>
            <person name="Mulrain L."/>
            <person name="Munson G."/>
            <person name="Naylor J."/>
            <person name="Newes C."/>
            <person name="Nguyen C."/>
            <person name="Nguyen N."/>
            <person name="Nguyen T."/>
            <person name="Nicol R."/>
            <person name="Nielsen C."/>
            <person name="Nizzari M."/>
            <person name="Norbu C."/>
            <person name="Norbu N."/>
            <person name="O'donnell P."/>
            <person name="Okoawo O."/>
            <person name="O'leary S."/>
            <person name="Omotosho B."/>
            <person name="O'neill K."/>
            <person name="Osman S."/>
            <person name="Parker S."/>
            <person name="Perrin D."/>
            <person name="Phunkhang P."/>
            <person name="Piqani B."/>
            <person name="Purcell S."/>
            <person name="Rachupka T."/>
            <person name="Ramasamy U."/>
            <person name="Rameau R."/>
            <person name="Ray V."/>
            <person name="Raymond C."/>
            <person name="Retta R."/>
            <person name="Richardson S."/>
            <person name="Rise C."/>
            <person name="Rodriguez J."/>
            <person name="Rogers J."/>
            <person name="Rogov P."/>
            <person name="Rutman M."/>
            <person name="Schupbach R."/>
            <person name="Seaman C."/>
            <person name="Settipalli S."/>
            <person name="Sharpe T."/>
            <person name="Sheridan J."/>
            <person name="Sherpa N."/>
            <person name="Shi J."/>
            <person name="Smirnov S."/>
            <person name="Smith C."/>
            <person name="Sougnez C."/>
            <person name="Spencer B."/>
            <person name="Stalker J."/>
            <person name="Stange-thomann N."/>
            <person name="Stavropoulos S."/>
            <person name="Stetson K."/>
            <person name="Stone C."/>
            <person name="Stone S."/>
            <person name="Stubbs M."/>
            <person name="Talamas J."/>
            <person name="Tchuinga P."/>
            <person name="Tenzing P."/>
            <person name="Tesfaye S."/>
            <person name="Theodore J."/>
            <person name="Thoulutsang Y."/>
            <person name="Topham K."/>
            <person name="Towey S."/>
            <person name="Tsamla T."/>
            <person name="Tsomo N."/>
            <person name="Vallee D."/>
            <person name="Vassiliev H."/>
            <person name="Venkataraman V."/>
            <person name="Vinson J."/>
            <person name="Vo A."/>
            <person name="Wade C."/>
            <person name="Wang S."/>
            <person name="Wangchuk T."/>
            <person name="Wangdi T."/>
            <person name="Whittaker C."/>
            <person name="Wilkinson J."/>
            <person name="Wu Y."/>
            <person name="Wyman D."/>
            <person name="Yadav S."/>
            <person name="Yang S."/>
            <person name="Yang X."/>
            <person name="Yeager S."/>
            <person name="Yee E."/>
            <person name="Young G."/>
            <person name="Zainoun J."/>
            <person name="Zembeck L."/>
            <person name="Zimmer A."/>
            <person name="Zody M."/>
            <person name="Lander E."/>
        </authorList>
    </citation>
    <scope>NUCLEOTIDE SEQUENCE [LARGE SCALE GENOMIC DNA]</scope>
</reference>
<evidence type="ECO:0000256" key="1">
    <source>
        <dbReference type="ARBA" id="ARBA00000707"/>
    </source>
</evidence>
<dbReference type="GO" id="GO:0016579">
    <property type="term" value="P:protein deubiquitination"/>
    <property type="evidence" value="ECO:0007669"/>
    <property type="project" value="InterPro"/>
</dbReference>
<protein>
    <recommendedName>
        <fullName evidence="7">Ubiquitin carboxyl-terminal hydrolase 47</fullName>
        <ecNumber evidence="2">3.4.19.12</ecNumber>
    </recommendedName>
    <alternativeName>
        <fullName evidence="9">Deubiquitinating enzyme 47</fullName>
    </alternativeName>
    <alternativeName>
        <fullName evidence="8">Ubiquitin thioesterase 47</fullName>
    </alternativeName>
    <alternativeName>
        <fullName evidence="10">Ubiquitin-specific-processing protease 47</fullName>
    </alternativeName>
</protein>
<evidence type="ECO:0000256" key="10">
    <source>
        <dbReference type="ARBA" id="ARBA00032453"/>
    </source>
</evidence>
<dbReference type="EC" id="3.4.19.12" evidence="2"/>
<evidence type="ECO:0000256" key="8">
    <source>
        <dbReference type="ARBA" id="ARBA00029910"/>
    </source>
</evidence>
<evidence type="ECO:0000256" key="7">
    <source>
        <dbReference type="ARBA" id="ARBA00026136"/>
    </source>
</evidence>
<feature type="compositionally biased region" description="Basic and acidic residues" evidence="11">
    <location>
        <begin position="236"/>
        <end position="258"/>
    </location>
</feature>
<dbReference type="GO" id="GO:0005829">
    <property type="term" value="C:cytosol"/>
    <property type="evidence" value="ECO:0007669"/>
    <property type="project" value="TreeGrafter"/>
</dbReference>
<name>H2YIV5_CIOSA</name>
<dbReference type="InterPro" id="IPR028889">
    <property type="entry name" value="USP"/>
</dbReference>
<dbReference type="GO" id="GO:0004843">
    <property type="term" value="F:cysteine-type deubiquitinase activity"/>
    <property type="evidence" value="ECO:0007669"/>
    <property type="project" value="UniProtKB-EC"/>
</dbReference>
<dbReference type="Proteomes" id="UP000007875">
    <property type="component" value="Unassembled WGS sequence"/>
</dbReference>
<dbReference type="FunCoup" id="H2YIV5">
    <property type="interactions" value="455"/>
</dbReference>
<dbReference type="Pfam" id="PF19718">
    <property type="entry name" value="USP47_C"/>
    <property type="match status" value="1"/>
</dbReference>
<keyword evidence="6" id="KW-0788">Thiol protease</keyword>
<dbReference type="Pfam" id="PF00443">
    <property type="entry name" value="UCH"/>
    <property type="match status" value="1"/>
</dbReference>